<feature type="non-terminal residue" evidence="1">
    <location>
        <position position="58"/>
    </location>
</feature>
<protein>
    <submittedName>
        <fullName evidence="1">Uncharacterized protein</fullName>
    </submittedName>
</protein>
<proteinExistence type="predicted"/>
<name>X0XHT6_9ZZZZ</name>
<organism evidence="1">
    <name type="scientific">marine sediment metagenome</name>
    <dbReference type="NCBI Taxonomy" id="412755"/>
    <lineage>
        <taxon>unclassified sequences</taxon>
        <taxon>metagenomes</taxon>
        <taxon>ecological metagenomes</taxon>
    </lineage>
</organism>
<reference evidence="1" key="1">
    <citation type="journal article" date="2014" name="Front. Microbiol.">
        <title>High frequency of phylogenetically diverse reductive dehalogenase-homologous genes in deep subseafloor sedimentary metagenomes.</title>
        <authorList>
            <person name="Kawai M."/>
            <person name="Futagami T."/>
            <person name="Toyoda A."/>
            <person name="Takaki Y."/>
            <person name="Nishi S."/>
            <person name="Hori S."/>
            <person name="Arai W."/>
            <person name="Tsubouchi T."/>
            <person name="Morono Y."/>
            <person name="Uchiyama I."/>
            <person name="Ito T."/>
            <person name="Fujiyama A."/>
            <person name="Inagaki F."/>
            <person name="Takami H."/>
        </authorList>
    </citation>
    <scope>NUCLEOTIDE SEQUENCE</scope>
    <source>
        <strain evidence="1">Expedition CK06-06</strain>
    </source>
</reference>
<dbReference type="EMBL" id="BARS01056396">
    <property type="protein sequence ID" value="GAG42705.1"/>
    <property type="molecule type" value="Genomic_DNA"/>
</dbReference>
<comment type="caution">
    <text evidence="1">The sequence shown here is derived from an EMBL/GenBank/DDBJ whole genome shotgun (WGS) entry which is preliminary data.</text>
</comment>
<gene>
    <name evidence="1" type="ORF">S01H1_83069</name>
</gene>
<dbReference type="AlphaFoldDB" id="X0XHT6"/>
<accession>X0XHT6</accession>
<evidence type="ECO:0000313" key="1">
    <source>
        <dbReference type="EMBL" id="GAG42705.1"/>
    </source>
</evidence>
<sequence length="58" mass="6123">MPLLNYTTAVPANRTIGQIQGVLAAHGARALMMEYGDQGRIISLAFKIEGPAGPLSIK</sequence>